<protein>
    <submittedName>
        <fullName evidence="1">SFRICE_030151</fullName>
    </submittedName>
</protein>
<evidence type="ECO:0000313" key="1">
    <source>
        <dbReference type="EMBL" id="SOQ54191.1"/>
    </source>
</evidence>
<organism evidence="1">
    <name type="scientific">Spodoptera frugiperda</name>
    <name type="common">Fall armyworm</name>
    <dbReference type="NCBI Taxonomy" id="7108"/>
    <lineage>
        <taxon>Eukaryota</taxon>
        <taxon>Metazoa</taxon>
        <taxon>Ecdysozoa</taxon>
        <taxon>Arthropoda</taxon>
        <taxon>Hexapoda</taxon>
        <taxon>Insecta</taxon>
        <taxon>Pterygota</taxon>
        <taxon>Neoptera</taxon>
        <taxon>Endopterygota</taxon>
        <taxon>Lepidoptera</taxon>
        <taxon>Glossata</taxon>
        <taxon>Ditrysia</taxon>
        <taxon>Noctuoidea</taxon>
        <taxon>Noctuidae</taxon>
        <taxon>Amphipyrinae</taxon>
        <taxon>Spodoptera</taxon>
    </lineage>
</organism>
<dbReference type="EMBL" id="ODYU01009624">
    <property type="protein sequence ID" value="SOQ54191.1"/>
    <property type="molecule type" value="Genomic_DNA"/>
</dbReference>
<sequence>MIRKKPSNTLPDLGIVLETPCSAFALTTTRPTRQSLTTFDKYCFVLLVTDDPHMEHSSV</sequence>
<dbReference type="AlphaFoldDB" id="A0A2H1WM90"/>
<name>A0A2H1WM90_SPOFR</name>
<reference evidence="1" key="1">
    <citation type="submission" date="2016-07" db="EMBL/GenBank/DDBJ databases">
        <authorList>
            <person name="Bretaudeau A."/>
        </authorList>
    </citation>
    <scope>NUCLEOTIDE SEQUENCE</scope>
    <source>
        <strain evidence="1">Rice</strain>
        <tissue evidence="1">Whole body</tissue>
    </source>
</reference>
<accession>A0A2H1WM90</accession>
<proteinExistence type="predicted"/>
<gene>
    <name evidence="1" type="ORF">SFRICE_030151</name>
</gene>